<accession>M7NHV1</accession>
<evidence type="ECO:0000313" key="5">
    <source>
        <dbReference type="Proteomes" id="UP000011910"/>
    </source>
</evidence>
<gene>
    <name evidence="4" type="ORF">ADICEAN_03473</name>
</gene>
<organism evidence="4 5">
    <name type="scientific">Cesiribacter andamanensis AMV16</name>
    <dbReference type="NCBI Taxonomy" id="1279009"/>
    <lineage>
        <taxon>Bacteria</taxon>
        <taxon>Pseudomonadati</taxon>
        <taxon>Bacteroidota</taxon>
        <taxon>Cytophagia</taxon>
        <taxon>Cytophagales</taxon>
        <taxon>Cesiribacteraceae</taxon>
        <taxon>Cesiribacter</taxon>
    </lineage>
</organism>
<evidence type="ECO:0000256" key="1">
    <source>
        <dbReference type="SAM" id="Coils"/>
    </source>
</evidence>
<dbReference type="PROSITE" id="PS51257">
    <property type="entry name" value="PROKAR_LIPOPROTEIN"/>
    <property type="match status" value="1"/>
</dbReference>
<feature type="signal peptide" evidence="2">
    <location>
        <begin position="1"/>
        <end position="20"/>
    </location>
</feature>
<keyword evidence="5" id="KW-1185">Reference proteome</keyword>
<evidence type="ECO:0000313" key="4">
    <source>
        <dbReference type="EMBL" id="EMR01385.1"/>
    </source>
</evidence>
<feature type="chain" id="PRO_5004082038" description="DUF4369 domain-containing protein" evidence="2">
    <location>
        <begin position="21"/>
        <end position="199"/>
    </location>
</feature>
<reference evidence="4 5" key="1">
    <citation type="journal article" date="2013" name="Genome Announc.">
        <title>Draft Genome Sequence of Cesiribacter andamanensis Strain AMV16T, Isolated from a Soil Sample from a Mud Volcano in the Andaman Islands, India.</title>
        <authorList>
            <person name="Shivaji S."/>
            <person name="Ara S."/>
            <person name="Begum Z."/>
            <person name="Srinivas T.N."/>
            <person name="Singh A."/>
            <person name="Kumar Pinnaka A."/>
        </authorList>
    </citation>
    <scope>NUCLEOTIDE SEQUENCE [LARGE SCALE GENOMIC DNA]</scope>
    <source>
        <strain evidence="4 5">AMV16</strain>
    </source>
</reference>
<keyword evidence="2" id="KW-0732">Signal</keyword>
<dbReference type="STRING" id="1279009.ADICEAN_03473"/>
<dbReference type="InterPro" id="IPR025380">
    <property type="entry name" value="DUF4369"/>
</dbReference>
<feature type="coiled-coil region" evidence="1">
    <location>
        <begin position="132"/>
        <end position="159"/>
    </location>
</feature>
<dbReference type="AlphaFoldDB" id="M7NHV1"/>
<dbReference type="eggNOG" id="COG0526">
    <property type="taxonomic scope" value="Bacteria"/>
</dbReference>
<dbReference type="Proteomes" id="UP000011910">
    <property type="component" value="Unassembled WGS sequence"/>
</dbReference>
<comment type="caution">
    <text evidence="4">The sequence shown here is derived from an EMBL/GenBank/DDBJ whole genome shotgun (WGS) entry which is preliminary data.</text>
</comment>
<sequence>MIVVQKISLLLLLAAVGSCSNNKGNGNSTADANTDPNAVVLSGTIANAPAQGLVILEEIRQSQAVPVDTLAVTNNSFSQQVAISEPGFFRLNLYNQQYVTLVLGSEDVQITADMAAAPGNARVQGSTDTRYLDEINQLVQQSQQQVAALEQQFLQARQEGNSVRMKELEQQYLQGENSCANGSKPNCAAWKALLQPCMP</sequence>
<keyword evidence="1" id="KW-0175">Coiled coil</keyword>
<dbReference type="RefSeq" id="WP_009196855.1">
    <property type="nucleotide sequence ID" value="NZ_AODQ01000119.1"/>
</dbReference>
<dbReference type="EMBL" id="AODQ01000119">
    <property type="protein sequence ID" value="EMR01385.1"/>
    <property type="molecule type" value="Genomic_DNA"/>
</dbReference>
<evidence type="ECO:0000259" key="3">
    <source>
        <dbReference type="Pfam" id="PF14289"/>
    </source>
</evidence>
<protein>
    <recommendedName>
        <fullName evidence="3">DUF4369 domain-containing protein</fullName>
    </recommendedName>
</protein>
<feature type="domain" description="DUF4369" evidence="3">
    <location>
        <begin position="40"/>
        <end position="127"/>
    </location>
</feature>
<dbReference type="Pfam" id="PF14289">
    <property type="entry name" value="DUF4369"/>
    <property type="match status" value="1"/>
</dbReference>
<name>M7NHV1_9BACT</name>
<proteinExistence type="predicted"/>
<evidence type="ECO:0000256" key="2">
    <source>
        <dbReference type="SAM" id="SignalP"/>
    </source>
</evidence>